<dbReference type="GO" id="GO:0004386">
    <property type="term" value="F:helicase activity"/>
    <property type="evidence" value="ECO:0007669"/>
    <property type="project" value="UniProtKB-UniRule"/>
</dbReference>
<comment type="similarity">
    <text evidence="9 11">Belongs to the Rho family.</text>
</comment>
<evidence type="ECO:0000256" key="7">
    <source>
        <dbReference type="ARBA" id="ARBA00023015"/>
    </source>
</evidence>
<dbReference type="RefSeq" id="WP_196413667.1">
    <property type="nucleotide sequence ID" value="NZ_JADQTO010000004.1"/>
</dbReference>
<keyword evidence="6 9" id="KW-0694">RNA-binding</keyword>
<sequence>MSDTTDVTSGVSDVADGAGTTATATKRRRGGTGLSAMLLPELQSLAASLGISGTARMRKGELIAAITERQSGGNAAAAEPAPRPRTNGSEAVAASPAPAQPAPVEAAPAPQTAAAPVETAQSAPAAERPSRSRRERGSRDTAPRETPVKDATEAAQPAVTTAPAEATAPAETIERPERGDRPERGERNRDRDRQRNQRDGQQRDGQQRDGQQRDGQQRDGERNRDGDRNRDGNRDGDRNRDSERNNDRGPRAEQGRPDDGHDDDNDSDGGRRSRRSRFRDRRRGRDRDGDQRDSGQREGREPHVAEDEVLVPVAGILDVLDNYAFVRTTGYLSGPNDVYVSMSQVKKYGLRRGDAVTGAVRSAPRDGGGNEQRRDKYNPLVRLDTINGMEPDEARRRPEFYKLTPLYPQERLRLETEPHILTTRVIDLVMPIGKGQRALIVSPPKAGKTMVLQALANAITRNNPECHLMVVLVDERPEEVTDMQRSVKGEVIAATFDRPPQDHTTVAELAIERAKRLVELGHDVVVLLDSVTRLGRSYNLAAPASGRIMSGGIDSTALYPPKRFLGAARNIENGGSLTILATALVETGSMMDTVIFEEFKGTGNAELKLDRKIADKRVFPAVDVSASGTRKEEILMGKEELAIIHKLRKVLSSLESGAALDLLLDRLKQTRTNIEFLMQIAKSTPGE</sequence>
<gene>
    <name evidence="9 14" type="primary">rho</name>
    <name evidence="14" type="ORF">I4J89_10410</name>
</gene>
<dbReference type="AlphaFoldDB" id="A0A931C6F4"/>
<dbReference type="GO" id="GO:0006353">
    <property type="term" value="P:DNA-templated transcription termination"/>
    <property type="evidence" value="ECO:0007669"/>
    <property type="project" value="UniProtKB-UniRule"/>
</dbReference>
<dbReference type="NCBIfam" id="TIGR00767">
    <property type="entry name" value="rho"/>
    <property type="match status" value="1"/>
</dbReference>
<evidence type="ECO:0000313" key="14">
    <source>
        <dbReference type="EMBL" id="MBG0561876.1"/>
    </source>
</evidence>
<dbReference type="NCBIfam" id="NF006886">
    <property type="entry name" value="PRK09376.1"/>
    <property type="match status" value="1"/>
</dbReference>
<dbReference type="Proteomes" id="UP000598146">
    <property type="component" value="Unassembled WGS sequence"/>
</dbReference>
<dbReference type="SUPFAM" id="SSF50249">
    <property type="entry name" value="Nucleic acid-binding proteins"/>
    <property type="match status" value="1"/>
</dbReference>
<evidence type="ECO:0000259" key="13">
    <source>
        <dbReference type="PROSITE" id="PS51856"/>
    </source>
</evidence>
<evidence type="ECO:0000256" key="9">
    <source>
        <dbReference type="HAMAP-Rule" id="MF_01884"/>
    </source>
</evidence>
<dbReference type="Pfam" id="PF07497">
    <property type="entry name" value="Rho_RNA_bind"/>
    <property type="match status" value="1"/>
</dbReference>
<dbReference type="InterPro" id="IPR000194">
    <property type="entry name" value="ATPase_F1/V1/A1_a/bsu_nucl-bd"/>
</dbReference>
<evidence type="ECO:0000256" key="6">
    <source>
        <dbReference type="ARBA" id="ARBA00022884"/>
    </source>
</evidence>
<accession>A0A931C6F4</accession>
<comment type="subunit">
    <text evidence="9">Homohexamer. The homohexamer assembles into an open ring structure.</text>
</comment>
<evidence type="ECO:0000256" key="8">
    <source>
        <dbReference type="ARBA" id="ARBA00023163"/>
    </source>
</evidence>
<organism evidence="14 15">
    <name type="scientific">Actinoplanes aureus</name>
    <dbReference type="NCBI Taxonomy" id="2792083"/>
    <lineage>
        <taxon>Bacteria</taxon>
        <taxon>Bacillati</taxon>
        <taxon>Actinomycetota</taxon>
        <taxon>Actinomycetes</taxon>
        <taxon>Micromonosporales</taxon>
        <taxon>Micromonosporaceae</taxon>
        <taxon>Actinoplanes</taxon>
    </lineage>
</organism>
<evidence type="ECO:0000256" key="2">
    <source>
        <dbReference type="ARBA" id="ARBA00022741"/>
    </source>
</evidence>
<comment type="caution">
    <text evidence="14">The sequence shown here is derived from an EMBL/GenBank/DDBJ whole genome shotgun (WGS) entry which is preliminary data.</text>
</comment>
<evidence type="ECO:0000256" key="1">
    <source>
        <dbReference type="ARBA" id="ARBA00022472"/>
    </source>
</evidence>
<dbReference type="InterPro" id="IPR011112">
    <property type="entry name" value="Rho-like_N"/>
</dbReference>
<feature type="region of interest" description="Disordered" evidence="12">
    <location>
        <begin position="1"/>
        <end position="33"/>
    </location>
</feature>
<dbReference type="Gene3D" id="3.40.50.300">
    <property type="entry name" value="P-loop containing nucleotide triphosphate hydrolases"/>
    <property type="match status" value="1"/>
</dbReference>
<dbReference type="GO" id="GO:0005524">
    <property type="term" value="F:ATP binding"/>
    <property type="evidence" value="ECO:0007669"/>
    <property type="project" value="UniProtKB-UniRule"/>
</dbReference>
<dbReference type="Gene3D" id="1.10.720.10">
    <property type="match status" value="1"/>
</dbReference>
<dbReference type="GO" id="GO:0016787">
    <property type="term" value="F:hydrolase activity"/>
    <property type="evidence" value="ECO:0007669"/>
    <property type="project" value="UniProtKB-KW"/>
</dbReference>
<name>A0A931C6F4_9ACTN</name>
<dbReference type="InterPro" id="IPR012340">
    <property type="entry name" value="NA-bd_OB-fold"/>
</dbReference>
<feature type="binding site" evidence="9">
    <location>
        <begin position="433"/>
        <end position="438"/>
    </location>
    <ligand>
        <name>ATP</name>
        <dbReference type="ChEBI" id="CHEBI:30616"/>
    </ligand>
</feature>
<dbReference type="EMBL" id="JADQTO010000004">
    <property type="protein sequence ID" value="MBG0561876.1"/>
    <property type="molecule type" value="Genomic_DNA"/>
</dbReference>
<dbReference type="Pfam" id="PF07498">
    <property type="entry name" value="Rho_N"/>
    <property type="match status" value="1"/>
</dbReference>
<feature type="region of interest" description="Disordered" evidence="12">
    <location>
        <begin position="67"/>
        <end position="306"/>
    </location>
</feature>
<evidence type="ECO:0000256" key="10">
    <source>
        <dbReference type="NCBIfam" id="TIGR00767"/>
    </source>
</evidence>
<keyword evidence="7 9" id="KW-0805">Transcription regulation</keyword>
<proteinExistence type="inferred from homology"/>
<dbReference type="GO" id="GO:0003723">
    <property type="term" value="F:RNA binding"/>
    <property type="evidence" value="ECO:0007669"/>
    <property type="project" value="UniProtKB-UniRule"/>
</dbReference>
<feature type="compositionally biased region" description="Basic and acidic residues" evidence="12">
    <location>
        <begin position="172"/>
        <end position="259"/>
    </location>
</feature>
<keyword evidence="1 9" id="KW-0806">Transcription termination</keyword>
<evidence type="ECO:0000256" key="12">
    <source>
        <dbReference type="SAM" id="MobiDB-lite"/>
    </source>
</evidence>
<dbReference type="SMART" id="SM00357">
    <property type="entry name" value="CSP"/>
    <property type="match status" value="1"/>
</dbReference>
<feature type="binding site" evidence="9">
    <location>
        <position position="476"/>
    </location>
    <ligand>
        <name>ATP</name>
        <dbReference type="ChEBI" id="CHEBI:30616"/>
    </ligand>
</feature>
<dbReference type="CDD" id="cd01128">
    <property type="entry name" value="rho_factor_C"/>
    <property type="match status" value="1"/>
</dbReference>
<feature type="compositionally biased region" description="Basic and acidic residues" evidence="12">
    <location>
        <begin position="128"/>
        <end position="152"/>
    </location>
</feature>
<dbReference type="InterPro" id="IPR004665">
    <property type="entry name" value="Term_rho"/>
</dbReference>
<dbReference type="InterPro" id="IPR011113">
    <property type="entry name" value="Rho_RNA-bd"/>
</dbReference>
<comment type="function">
    <text evidence="9">Facilitates transcription termination by a mechanism that involves Rho binding to the nascent RNA, activation of Rho's RNA-dependent ATPase activity, and release of the mRNA from the DNA template.</text>
</comment>
<evidence type="ECO:0000256" key="5">
    <source>
        <dbReference type="ARBA" id="ARBA00022840"/>
    </source>
</evidence>
<evidence type="ECO:0000313" key="15">
    <source>
        <dbReference type="Proteomes" id="UP000598146"/>
    </source>
</evidence>
<keyword evidence="3 9" id="KW-0378">Hydrolase</keyword>
<dbReference type="PANTHER" id="PTHR46425">
    <property type="entry name" value="TRANSCRIPTION TERMINATION FACTOR RHO"/>
    <property type="match status" value="1"/>
</dbReference>
<dbReference type="EC" id="3.6.4.-" evidence="9 10"/>
<dbReference type="HAMAP" id="MF_01884">
    <property type="entry name" value="Rho"/>
    <property type="match status" value="1"/>
</dbReference>
<dbReference type="InterPro" id="IPR003593">
    <property type="entry name" value="AAA+_ATPase"/>
</dbReference>
<reference evidence="14" key="1">
    <citation type="submission" date="2020-11" db="EMBL/GenBank/DDBJ databases">
        <title>Isolation and identification of active actinomycetes.</title>
        <authorList>
            <person name="Sun X."/>
        </authorList>
    </citation>
    <scope>NUCLEOTIDE SEQUENCE</scope>
    <source>
        <strain evidence="14">NEAU-A11</strain>
    </source>
</reference>
<dbReference type="InterPro" id="IPR027417">
    <property type="entry name" value="P-loop_NTPase"/>
</dbReference>
<dbReference type="SUPFAM" id="SSF68912">
    <property type="entry name" value="Rho N-terminal domain-like"/>
    <property type="match status" value="1"/>
</dbReference>
<dbReference type="SMART" id="SM00382">
    <property type="entry name" value="AAA"/>
    <property type="match status" value="1"/>
</dbReference>
<feature type="compositionally biased region" description="Polar residues" evidence="12">
    <location>
        <begin position="1"/>
        <end position="11"/>
    </location>
</feature>
<dbReference type="InterPro" id="IPR041703">
    <property type="entry name" value="Rho_factor_ATP-bd"/>
</dbReference>
<feature type="compositionally biased region" description="Basic residues" evidence="12">
    <location>
        <begin position="272"/>
        <end position="282"/>
    </location>
</feature>
<dbReference type="SUPFAM" id="SSF52540">
    <property type="entry name" value="P-loop containing nucleoside triphosphate hydrolases"/>
    <property type="match status" value="1"/>
</dbReference>
<feature type="compositionally biased region" description="Low complexity" evidence="12">
    <location>
        <begin position="153"/>
        <end position="171"/>
    </location>
</feature>
<feature type="domain" description="Rho RNA-BD" evidence="13">
    <location>
        <begin position="310"/>
        <end position="390"/>
    </location>
</feature>
<keyword evidence="5 9" id="KW-0067">ATP-binding</keyword>
<dbReference type="GO" id="GO:0008186">
    <property type="term" value="F:ATP-dependent activity, acting on RNA"/>
    <property type="evidence" value="ECO:0007669"/>
    <property type="project" value="UniProtKB-UniRule"/>
</dbReference>
<keyword evidence="15" id="KW-1185">Reference proteome</keyword>
<dbReference type="Pfam" id="PF00006">
    <property type="entry name" value="ATP-synt_ab"/>
    <property type="match status" value="1"/>
</dbReference>
<keyword evidence="2 9" id="KW-0547">Nucleotide-binding</keyword>
<comment type="caution">
    <text evidence="9">Lacks conserved residue(s) required for the propagation of feature annotation.</text>
</comment>
<feature type="compositionally biased region" description="Basic and acidic residues" evidence="12">
    <location>
        <begin position="283"/>
        <end position="306"/>
    </location>
</feature>
<keyword evidence="4 9" id="KW-0347">Helicase</keyword>
<dbReference type="PROSITE" id="PS51856">
    <property type="entry name" value="RHO_RNA_BD"/>
    <property type="match status" value="1"/>
</dbReference>
<evidence type="ECO:0000256" key="11">
    <source>
        <dbReference type="PROSITE-ProRule" id="PRU01203"/>
    </source>
</evidence>
<dbReference type="SMART" id="SM00959">
    <property type="entry name" value="Rho_N"/>
    <property type="match status" value="1"/>
</dbReference>
<dbReference type="InterPro" id="IPR036269">
    <property type="entry name" value="Rho_N_sf"/>
</dbReference>
<evidence type="ECO:0000256" key="3">
    <source>
        <dbReference type="ARBA" id="ARBA00022801"/>
    </source>
</evidence>
<protein>
    <recommendedName>
        <fullName evidence="9 10">Transcription termination factor Rho</fullName>
        <ecNumber evidence="9 10">3.6.4.-</ecNumber>
    </recommendedName>
    <alternativeName>
        <fullName evidence="9">ATP-dependent helicase Rho</fullName>
    </alternativeName>
</protein>
<dbReference type="PANTHER" id="PTHR46425:SF1">
    <property type="entry name" value="TRANSCRIPTION TERMINATION FACTOR RHO"/>
    <property type="match status" value="1"/>
</dbReference>
<feature type="binding site" evidence="9">
    <location>
        <begin position="445"/>
        <end position="450"/>
    </location>
    <ligand>
        <name>ATP</name>
        <dbReference type="ChEBI" id="CHEBI:30616"/>
    </ligand>
</feature>
<evidence type="ECO:0000256" key="4">
    <source>
        <dbReference type="ARBA" id="ARBA00022806"/>
    </source>
</evidence>
<feature type="compositionally biased region" description="Low complexity" evidence="12">
    <location>
        <begin position="89"/>
        <end position="127"/>
    </location>
</feature>
<keyword evidence="8 9" id="KW-0804">Transcription</keyword>
<dbReference type="InterPro" id="IPR011129">
    <property type="entry name" value="CSD"/>
</dbReference>
<dbReference type="Gene3D" id="2.40.50.140">
    <property type="entry name" value="Nucleic acid-binding proteins"/>
    <property type="match status" value="1"/>
</dbReference>